<evidence type="ECO:0000313" key="1">
    <source>
        <dbReference type="EMBL" id="MFC7099029.1"/>
    </source>
</evidence>
<comment type="caution">
    <text evidence="1">The sequence shown here is derived from an EMBL/GenBank/DDBJ whole genome shotgun (WGS) entry which is preliminary data.</text>
</comment>
<dbReference type="GeneID" id="79271584"/>
<protein>
    <recommendedName>
        <fullName evidence="3">DoxX-like family protein</fullName>
    </recommendedName>
</protein>
<dbReference type="EMBL" id="JBHTAG010000004">
    <property type="protein sequence ID" value="MFC7099029.1"/>
    <property type="molecule type" value="Genomic_DNA"/>
</dbReference>
<keyword evidence="2" id="KW-1185">Reference proteome</keyword>
<dbReference type="AlphaFoldDB" id="A0ABD5WZM5"/>
<reference evidence="1 2" key="1">
    <citation type="journal article" date="2019" name="Int. J. Syst. Evol. Microbiol.">
        <title>The Global Catalogue of Microorganisms (GCM) 10K type strain sequencing project: providing services to taxonomists for standard genome sequencing and annotation.</title>
        <authorList>
            <consortium name="The Broad Institute Genomics Platform"/>
            <consortium name="The Broad Institute Genome Sequencing Center for Infectious Disease"/>
            <person name="Wu L."/>
            <person name="Ma J."/>
        </authorList>
    </citation>
    <scope>NUCLEOTIDE SEQUENCE [LARGE SCALE GENOMIC DNA]</scope>
    <source>
        <strain evidence="1 2">DT55</strain>
    </source>
</reference>
<sequence length="128" mass="14146">MLRSVFTAILAPIAVAPDASVAWGERLALDNPDECERRSWVVPGARLEAVVFLAMLWRSDASYSAFKRLLGIVGLLVFLAPRAYVDRGGGLAYASEPTPQWKPWVYRATRLIGVVYLLVGANELRRGE</sequence>
<evidence type="ECO:0000313" key="2">
    <source>
        <dbReference type="Proteomes" id="UP001596388"/>
    </source>
</evidence>
<name>A0ABD5WZM5_9EURY</name>
<dbReference type="RefSeq" id="WP_276239611.1">
    <property type="nucleotide sequence ID" value="NZ_CP119990.1"/>
</dbReference>
<proteinExistence type="predicted"/>
<gene>
    <name evidence="1" type="ORF">ACFQKD_17110</name>
</gene>
<dbReference type="Proteomes" id="UP001596388">
    <property type="component" value="Unassembled WGS sequence"/>
</dbReference>
<evidence type="ECO:0008006" key="3">
    <source>
        <dbReference type="Google" id="ProtNLM"/>
    </source>
</evidence>
<accession>A0ABD5WZM5</accession>
<organism evidence="1 2">
    <name type="scientific">Halobaculum marinum</name>
    <dbReference type="NCBI Taxonomy" id="3031996"/>
    <lineage>
        <taxon>Archaea</taxon>
        <taxon>Methanobacteriati</taxon>
        <taxon>Methanobacteriota</taxon>
        <taxon>Stenosarchaea group</taxon>
        <taxon>Halobacteria</taxon>
        <taxon>Halobacteriales</taxon>
        <taxon>Haloferacaceae</taxon>
        <taxon>Halobaculum</taxon>
    </lineage>
</organism>